<dbReference type="OrthoDB" id="2084466at2"/>
<gene>
    <name evidence="1" type="ORF">F9B85_08175</name>
</gene>
<organism evidence="1 2">
    <name type="scientific">Heliorestis acidaminivorans</name>
    <dbReference type="NCBI Taxonomy" id="553427"/>
    <lineage>
        <taxon>Bacteria</taxon>
        <taxon>Bacillati</taxon>
        <taxon>Bacillota</taxon>
        <taxon>Clostridia</taxon>
        <taxon>Eubacteriales</taxon>
        <taxon>Heliobacteriaceae</taxon>
        <taxon>Heliorestis</taxon>
    </lineage>
</organism>
<accession>A0A6I0EWU3</accession>
<evidence type="ECO:0000313" key="1">
    <source>
        <dbReference type="EMBL" id="KAB2952627.1"/>
    </source>
</evidence>
<protein>
    <recommendedName>
        <fullName evidence="3">DUF2187 domain-containing protein</fullName>
    </recommendedName>
</protein>
<dbReference type="RefSeq" id="WP_151619904.1">
    <property type="nucleotide sequence ID" value="NZ_WBXO01000005.1"/>
</dbReference>
<dbReference type="Proteomes" id="UP000468766">
    <property type="component" value="Unassembled WGS sequence"/>
</dbReference>
<proteinExistence type="predicted"/>
<sequence length="76" mass="8719">MTRRSRTYQVGDRVITYNAQEGTITDIVRDDDGGSFCLVRLDHMAGEYAYDFTEITYLRQLMNNKTIKAEPVLSGH</sequence>
<dbReference type="EMBL" id="WBXO01000005">
    <property type="protein sequence ID" value="KAB2952627.1"/>
    <property type="molecule type" value="Genomic_DNA"/>
</dbReference>
<reference evidence="1 2" key="1">
    <citation type="submission" date="2019-10" db="EMBL/GenBank/DDBJ databases">
        <title>Whole-genome sequence of the extremophile Heliorestis acidaminivorans DSM 24790.</title>
        <authorList>
            <person name="Kyndt J.A."/>
            <person name="Meyer T.E."/>
        </authorList>
    </citation>
    <scope>NUCLEOTIDE SEQUENCE [LARGE SCALE GENOMIC DNA]</scope>
    <source>
        <strain evidence="1 2">DSM 24790</strain>
    </source>
</reference>
<keyword evidence="2" id="KW-1185">Reference proteome</keyword>
<evidence type="ECO:0000313" key="2">
    <source>
        <dbReference type="Proteomes" id="UP000468766"/>
    </source>
</evidence>
<evidence type="ECO:0008006" key="3">
    <source>
        <dbReference type="Google" id="ProtNLM"/>
    </source>
</evidence>
<comment type="caution">
    <text evidence="1">The sequence shown here is derived from an EMBL/GenBank/DDBJ whole genome shotgun (WGS) entry which is preliminary data.</text>
</comment>
<dbReference type="AlphaFoldDB" id="A0A6I0EWU3"/>
<name>A0A6I0EWU3_9FIRM</name>